<sequence length="102" mass="11886">MKNDLLYQVFYKNLSDEKAMELFDKTVEAFHEGLLKNDIARELRLSQEEYTAIVAWSVDIEALANFRYSGWPNSCIKCSKKLNAKEDGWKLDDENNIRCVTC</sequence>
<comment type="caution">
    <text evidence="1">The sequence shown here is derived from an EMBL/GenBank/DDBJ whole genome shotgun (WGS) entry which is preliminary data.</text>
</comment>
<proteinExistence type="predicted"/>
<dbReference type="EMBL" id="VTEI01000012">
    <property type="protein sequence ID" value="TYS14674.1"/>
    <property type="molecule type" value="Genomic_DNA"/>
</dbReference>
<gene>
    <name evidence="1" type="ORF">FZC78_17880</name>
</gene>
<dbReference type="AlphaFoldDB" id="A0A5D4NM04"/>
<reference evidence="1 2" key="1">
    <citation type="submission" date="2019-08" db="EMBL/GenBank/DDBJ databases">
        <title>Bacillus genomes from the desert of Cuatro Cienegas, Coahuila.</title>
        <authorList>
            <person name="Olmedo-Alvarez G."/>
        </authorList>
    </citation>
    <scope>NUCLEOTIDE SEQUENCE [LARGE SCALE GENOMIC DNA]</scope>
    <source>
        <strain evidence="1 2">CH34_1T</strain>
    </source>
</reference>
<dbReference type="OrthoDB" id="2456616at2"/>
<dbReference type="RefSeq" id="WP_148941454.1">
    <property type="nucleotide sequence ID" value="NZ_VTEI01000012.1"/>
</dbReference>
<dbReference type="Proteomes" id="UP000322267">
    <property type="component" value="Unassembled WGS sequence"/>
</dbReference>
<accession>A0A5D4NM04</accession>
<organism evidence="1 2">
    <name type="scientific">Rossellomorea vietnamensis</name>
    <dbReference type="NCBI Taxonomy" id="218284"/>
    <lineage>
        <taxon>Bacteria</taxon>
        <taxon>Bacillati</taxon>
        <taxon>Bacillota</taxon>
        <taxon>Bacilli</taxon>
        <taxon>Bacillales</taxon>
        <taxon>Bacillaceae</taxon>
        <taxon>Rossellomorea</taxon>
    </lineage>
</organism>
<protein>
    <submittedName>
        <fullName evidence="1">Uncharacterized protein</fullName>
    </submittedName>
</protein>
<name>A0A5D4NM04_9BACI</name>
<evidence type="ECO:0000313" key="2">
    <source>
        <dbReference type="Proteomes" id="UP000322267"/>
    </source>
</evidence>
<evidence type="ECO:0000313" key="1">
    <source>
        <dbReference type="EMBL" id="TYS14674.1"/>
    </source>
</evidence>